<feature type="compositionally biased region" description="Acidic residues" evidence="6">
    <location>
        <begin position="128"/>
        <end position="163"/>
    </location>
</feature>
<gene>
    <name evidence="9" type="ORF">BDN70DRAFT_992965</name>
</gene>
<feature type="region of interest" description="Disordered" evidence="6">
    <location>
        <begin position="492"/>
        <end position="524"/>
    </location>
</feature>
<organism evidence="9 10">
    <name type="scientific">Pholiota conissans</name>
    <dbReference type="NCBI Taxonomy" id="109636"/>
    <lineage>
        <taxon>Eukaryota</taxon>
        <taxon>Fungi</taxon>
        <taxon>Dikarya</taxon>
        <taxon>Basidiomycota</taxon>
        <taxon>Agaricomycotina</taxon>
        <taxon>Agaricomycetes</taxon>
        <taxon>Agaricomycetidae</taxon>
        <taxon>Agaricales</taxon>
        <taxon>Agaricineae</taxon>
        <taxon>Strophariaceae</taxon>
        <taxon>Pholiota</taxon>
    </lineage>
</organism>
<dbReference type="GO" id="GO:0006270">
    <property type="term" value="P:DNA replication initiation"/>
    <property type="evidence" value="ECO:0007669"/>
    <property type="project" value="TreeGrafter"/>
</dbReference>
<dbReference type="GO" id="GO:0003682">
    <property type="term" value="F:chromatin binding"/>
    <property type="evidence" value="ECO:0007669"/>
    <property type="project" value="TreeGrafter"/>
</dbReference>
<comment type="function">
    <text evidence="5">Required for synthesis of 60S ribosomal subunits and the transport of pre-ribosomes from the nucleoplasm to the cytoplasm.</text>
</comment>
<feature type="region of interest" description="Disordered" evidence="6">
    <location>
        <begin position="1"/>
        <end position="68"/>
    </location>
</feature>
<dbReference type="InterPro" id="IPR016903">
    <property type="entry name" value="Nucleolar_cplx-assoc_3"/>
</dbReference>
<keyword evidence="10" id="KW-1185">Reference proteome</keyword>
<feature type="compositionally biased region" description="Basic and acidic residues" evidence="6">
    <location>
        <begin position="188"/>
        <end position="200"/>
    </location>
</feature>
<reference evidence="9" key="1">
    <citation type="submission" date="2020-11" db="EMBL/GenBank/DDBJ databases">
        <authorList>
            <consortium name="DOE Joint Genome Institute"/>
            <person name="Ahrendt S."/>
            <person name="Riley R."/>
            <person name="Andreopoulos W."/>
            <person name="Labutti K."/>
            <person name="Pangilinan J."/>
            <person name="Ruiz-Duenas F.J."/>
            <person name="Barrasa J.M."/>
            <person name="Sanchez-Garcia M."/>
            <person name="Camarero S."/>
            <person name="Miyauchi S."/>
            <person name="Serrano A."/>
            <person name="Linde D."/>
            <person name="Babiker R."/>
            <person name="Drula E."/>
            <person name="Ayuso-Fernandez I."/>
            <person name="Pacheco R."/>
            <person name="Padilla G."/>
            <person name="Ferreira P."/>
            <person name="Barriuso J."/>
            <person name="Kellner H."/>
            <person name="Castanera R."/>
            <person name="Alfaro M."/>
            <person name="Ramirez L."/>
            <person name="Pisabarro A.G."/>
            <person name="Kuo A."/>
            <person name="Tritt A."/>
            <person name="Lipzen A."/>
            <person name="He G."/>
            <person name="Yan M."/>
            <person name="Ng V."/>
            <person name="Cullen D."/>
            <person name="Martin F."/>
            <person name="Rosso M.-N."/>
            <person name="Henrissat B."/>
            <person name="Hibbett D."/>
            <person name="Martinez A.T."/>
            <person name="Grigoriev I.V."/>
        </authorList>
    </citation>
    <scope>NUCLEOTIDE SEQUENCE</scope>
    <source>
        <strain evidence="9">CIRM-BRFM 674</strain>
    </source>
</reference>
<protein>
    <recommendedName>
        <fullName evidence="5">Nucleolar complex-associated protein 3</fullName>
    </recommendedName>
</protein>
<evidence type="ECO:0000256" key="5">
    <source>
        <dbReference type="PIRNR" id="PIRNR028977"/>
    </source>
</evidence>
<dbReference type="GO" id="GO:0005730">
    <property type="term" value="C:nucleolus"/>
    <property type="evidence" value="ECO:0007669"/>
    <property type="project" value="UniProtKB-SubCell"/>
</dbReference>
<evidence type="ECO:0000256" key="6">
    <source>
        <dbReference type="SAM" id="MobiDB-lite"/>
    </source>
</evidence>
<dbReference type="Pfam" id="PF07540">
    <property type="entry name" value="NOC3p"/>
    <property type="match status" value="1"/>
</dbReference>
<sequence length="861" mass="96312">MAGNLKGKRPASSSQASSKKRKLNDGKQKSVRHPSTRIKGKDKEKEPKRERLADSGKIPIPNIQEDDVELSDQDLEFFEEFGGSAVGFLNKLDRNGIMRSKKETLRLHELTKPERKHEVHDDLPSLNSDDESWDSELPEDMSELPEDMSELPEDMSELSGDEGTDGRQDDAFSQPSDDSNEEMPYETVPRKQRVETDKPTEVERLPIKLANGKFLKTGTKTVTSKTVVVQEESSEDESEEEEEPQRVEDVATGARFGRPAVVYVLQTKSRKRRIEMAKDQIAGICQEIMADTENSLGLLRRLHTFASHTVTTPANPEPVPNDPIVRKLAVLSQLAIFKDIIPGYRIRALTDIEKAEKVSQMVARTRDWEQGLVVVYQAYLRLLEKEMKVRSELTDVALHCMCILLSEVTHFNFRVNLMTAVVSHLSKKSWDKSSELCSKTLIGVFRADLTGEASLEIVRLVNRMVKERHFKVHPNVLSCLLHLRLRTELGVRASSSHADKPEGRQQRLPRHMKPKKAEPVHLSKKAKKAYKEQKEINKELQEAGAEVDKEERKTIQTETLKLLFALYFRILKNPTPSPLLPAALSGISRFAHLVNIDFFKDLMAVLKDLIVMEEEYAIEHAADLESTPMSAHAFQQVVVRQLMCIVTAFELLSGQGNPILTESSNFLLRATFLPTGDALNIDLSAFITQLYSMLLSLTFSSEIDAEAHAHAPSASRSGPTGPSATLSSSSSSSPSPSTSVIDMLFRALNLIFSPRSSGTSAPPWRSAAFGKRLLTASLHWPPRAALRALDFVGGLVAKDSKLEAMLATEDRVFNGVYRADVDDPQLSNPFGTSFFELHVLHTQHWDARVRAEAGKLLNFKA</sequence>
<comment type="similarity">
    <text evidence="2 5">Belongs to the CBF/MAK21 family.</text>
</comment>
<keyword evidence="5" id="KW-0690">Ribosome biogenesis</keyword>
<evidence type="ECO:0000313" key="9">
    <source>
        <dbReference type="EMBL" id="KAF9480132.1"/>
    </source>
</evidence>
<accession>A0A9P5Z2C2</accession>
<feature type="domain" description="CCAAT-binding factor" evidence="7">
    <location>
        <begin position="642"/>
        <end position="850"/>
    </location>
</feature>
<dbReference type="Proteomes" id="UP000807469">
    <property type="component" value="Unassembled WGS sequence"/>
</dbReference>
<dbReference type="PANTHER" id="PTHR14428:SF5">
    <property type="entry name" value="NUCLEOLAR COMPLEX PROTEIN 3 HOMOLOG"/>
    <property type="match status" value="1"/>
</dbReference>
<keyword evidence="3" id="KW-0175">Coiled coil</keyword>
<feature type="compositionally biased region" description="Basic and acidic residues" evidence="6">
    <location>
        <begin position="39"/>
        <end position="54"/>
    </location>
</feature>
<evidence type="ECO:0000256" key="1">
    <source>
        <dbReference type="ARBA" id="ARBA00004604"/>
    </source>
</evidence>
<feature type="domain" description="Nucleolar complex-associated protein 3 N-terminal" evidence="8">
    <location>
        <begin position="277"/>
        <end position="379"/>
    </location>
</feature>
<evidence type="ECO:0000256" key="3">
    <source>
        <dbReference type="ARBA" id="ARBA00023054"/>
    </source>
</evidence>
<dbReference type="PANTHER" id="PTHR14428">
    <property type="entry name" value="NUCLEOLAR COMPLEX PROTEIN 3"/>
    <property type="match status" value="1"/>
</dbReference>
<dbReference type="PIRSF" id="PIRSF028977">
    <property type="entry name" value="Nucleolar_complex_p3"/>
    <property type="match status" value="1"/>
</dbReference>
<feature type="compositionally biased region" description="Low complexity" evidence="6">
    <location>
        <begin position="717"/>
        <end position="736"/>
    </location>
</feature>
<name>A0A9P5Z2C2_9AGAR</name>
<evidence type="ECO:0000259" key="8">
    <source>
        <dbReference type="Pfam" id="PF07540"/>
    </source>
</evidence>
<dbReference type="EMBL" id="MU155200">
    <property type="protein sequence ID" value="KAF9480132.1"/>
    <property type="molecule type" value="Genomic_DNA"/>
</dbReference>
<feature type="compositionally biased region" description="Acidic residues" evidence="6">
    <location>
        <begin position="232"/>
        <end position="243"/>
    </location>
</feature>
<evidence type="ECO:0000256" key="4">
    <source>
        <dbReference type="ARBA" id="ARBA00023242"/>
    </source>
</evidence>
<evidence type="ECO:0000256" key="2">
    <source>
        <dbReference type="ARBA" id="ARBA00007797"/>
    </source>
</evidence>
<feature type="compositionally biased region" description="Basic and acidic residues" evidence="6">
    <location>
        <begin position="99"/>
        <end position="123"/>
    </location>
</feature>
<evidence type="ECO:0000313" key="10">
    <source>
        <dbReference type="Proteomes" id="UP000807469"/>
    </source>
</evidence>
<comment type="subcellular location">
    <subcellularLocation>
        <location evidence="1 5">Nucleus</location>
        <location evidence="1 5">Nucleolus</location>
    </subcellularLocation>
</comment>
<dbReference type="GO" id="GO:0042254">
    <property type="term" value="P:ribosome biogenesis"/>
    <property type="evidence" value="ECO:0007669"/>
    <property type="project" value="UniProtKB-KW"/>
</dbReference>
<feature type="region of interest" description="Disordered" evidence="6">
    <location>
        <begin position="710"/>
        <end position="736"/>
    </location>
</feature>
<keyword evidence="4" id="KW-0539">Nucleus</keyword>
<feature type="region of interest" description="Disordered" evidence="6">
    <location>
        <begin position="99"/>
        <end position="200"/>
    </location>
</feature>
<dbReference type="Pfam" id="PF03914">
    <property type="entry name" value="CBF"/>
    <property type="match status" value="1"/>
</dbReference>
<dbReference type="AlphaFoldDB" id="A0A9P5Z2C2"/>
<dbReference type="OrthoDB" id="10263597at2759"/>
<comment type="caution">
    <text evidence="9">The sequence shown here is derived from an EMBL/GenBank/DDBJ whole genome shotgun (WGS) entry which is preliminary data.</text>
</comment>
<dbReference type="InterPro" id="IPR011501">
    <property type="entry name" value="Noc3_N"/>
</dbReference>
<proteinExistence type="inferred from homology"/>
<feature type="region of interest" description="Disordered" evidence="6">
    <location>
        <begin position="226"/>
        <end position="252"/>
    </location>
</feature>
<dbReference type="InterPro" id="IPR005612">
    <property type="entry name" value="CCAAT-binding_factor"/>
</dbReference>
<evidence type="ECO:0000259" key="7">
    <source>
        <dbReference type="Pfam" id="PF03914"/>
    </source>
</evidence>
<feature type="compositionally biased region" description="Basic residues" evidence="6">
    <location>
        <begin position="29"/>
        <end position="38"/>
    </location>
</feature>